<dbReference type="EC" id="3.1.13.1" evidence="2"/>
<reference evidence="2 3" key="1">
    <citation type="submission" date="2018-06" db="EMBL/GenBank/DDBJ databases">
        <authorList>
            <consortium name="Pathogen Informatics"/>
            <person name="Doyle S."/>
        </authorList>
    </citation>
    <scope>NUCLEOTIDE SEQUENCE [LARGE SCALE GENOMIC DNA]</scope>
    <source>
        <strain evidence="2 3">NCTC12195</strain>
    </source>
</reference>
<dbReference type="AlphaFoldDB" id="A0A380FF59"/>
<feature type="domain" description="RNB" evidence="1">
    <location>
        <begin position="10"/>
        <end position="47"/>
    </location>
</feature>
<organism evidence="2 3">
    <name type="scientific">Staphylococcus gallinarum</name>
    <dbReference type="NCBI Taxonomy" id="1293"/>
    <lineage>
        <taxon>Bacteria</taxon>
        <taxon>Bacillati</taxon>
        <taxon>Bacillota</taxon>
        <taxon>Bacilli</taxon>
        <taxon>Bacillales</taxon>
        <taxon>Staphylococcaceae</taxon>
        <taxon>Staphylococcus</taxon>
    </lineage>
</organism>
<dbReference type="PANTHER" id="PTHR23355">
    <property type="entry name" value="RIBONUCLEASE"/>
    <property type="match status" value="1"/>
</dbReference>
<accession>A0A380FF59</accession>
<keyword evidence="2" id="KW-0378">Hydrolase</keyword>
<dbReference type="EMBL" id="UHDK01000001">
    <property type="protein sequence ID" value="SUM32051.1"/>
    <property type="molecule type" value="Genomic_DNA"/>
</dbReference>
<dbReference type="GO" id="GO:0003723">
    <property type="term" value="F:RNA binding"/>
    <property type="evidence" value="ECO:0007669"/>
    <property type="project" value="InterPro"/>
</dbReference>
<dbReference type="GO" id="GO:0008859">
    <property type="term" value="F:exoribonuclease II activity"/>
    <property type="evidence" value="ECO:0007669"/>
    <property type="project" value="UniProtKB-EC"/>
</dbReference>
<evidence type="ECO:0000313" key="3">
    <source>
        <dbReference type="Proteomes" id="UP000255277"/>
    </source>
</evidence>
<name>A0A380FF59_STAGA</name>
<dbReference type="InterPro" id="IPR001900">
    <property type="entry name" value="RNase_II/R"/>
</dbReference>
<evidence type="ECO:0000259" key="1">
    <source>
        <dbReference type="Pfam" id="PF00773"/>
    </source>
</evidence>
<sequence>MKKPIVEQPSVYLVDRVIPMIPHRLSNGICSLNPDVDRLTLSCQMELK</sequence>
<gene>
    <name evidence="2" type="primary">rnr_2</name>
    <name evidence="2" type="ORF">NCTC12195_01490</name>
</gene>
<dbReference type="GO" id="GO:0005829">
    <property type="term" value="C:cytosol"/>
    <property type="evidence" value="ECO:0007669"/>
    <property type="project" value="TreeGrafter"/>
</dbReference>
<dbReference type="Proteomes" id="UP000255277">
    <property type="component" value="Unassembled WGS sequence"/>
</dbReference>
<evidence type="ECO:0000313" key="2">
    <source>
        <dbReference type="EMBL" id="SUM32051.1"/>
    </source>
</evidence>
<dbReference type="GO" id="GO:0006402">
    <property type="term" value="P:mRNA catabolic process"/>
    <property type="evidence" value="ECO:0007669"/>
    <property type="project" value="TreeGrafter"/>
</dbReference>
<proteinExistence type="predicted"/>
<dbReference type="PANTHER" id="PTHR23355:SF9">
    <property type="entry name" value="DIS3-LIKE EXONUCLEASE 2"/>
    <property type="match status" value="1"/>
</dbReference>
<dbReference type="InterPro" id="IPR050180">
    <property type="entry name" value="RNR_Ribonuclease"/>
</dbReference>
<protein>
    <submittedName>
        <fullName evidence="2">3'-to-5' exoribonuclease RNase R</fullName>
        <ecNumber evidence="2">3.1.13.1</ecNumber>
    </submittedName>
</protein>
<dbReference type="Pfam" id="PF00773">
    <property type="entry name" value="RNB"/>
    <property type="match status" value="1"/>
</dbReference>
<dbReference type="SUPFAM" id="SSF50249">
    <property type="entry name" value="Nucleic acid-binding proteins"/>
    <property type="match status" value="1"/>
</dbReference>
<dbReference type="InterPro" id="IPR012340">
    <property type="entry name" value="NA-bd_OB-fold"/>
</dbReference>